<name>A0A387BL17_9MICO</name>
<evidence type="ECO:0000313" key="3">
    <source>
        <dbReference type="Proteomes" id="UP000275069"/>
    </source>
</evidence>
<organism evidence="2 3">
    <name type="scientific">Gryllotalpicola protaetiae</name>
    <dbReference type="NCBI Taxonomy" id="2419771"/>
    <lineage>
        <taxon>Bacteria</taxon>
        <taxon>Bacillati</taxon>
        <taxon>Actinomycetota</taxon>
        <taxon>Actinomycetes</taxon>
        <taxon>Micrococcales</taxon>
        <taxon>Microbacteriaceae</taxon>
        <taxon>Gryllotalpicola</taxon>
    </lineage>
</organism>
<protein>
    <submittedName>
        <fullName evidence="2">Uncharacterized protein</fullName>
    </submittedName>
</protein>
<reference evidence="2 3" key="1">
    <citation type="submission" date="2018-09" db="EMBL/GenBank/DDBJ databases">
        <title>Genome sequencing of strain 2DFW10M-5.</title>
        <authorList>
            <person name="Heo J."/>
            <person name="Kim S.-J."/>
            <person name="Kwon S.-W."/>
        </authorList>
    </citation>
    <scope>NUCLEOTIDE SEQUENCE [LARGE SCALE GENOMIC DNA]</scope>
    <source>
        <strain evidence="2 3">2DFW10M-5</strain>
    </source>
</reference>
<dbReference type="KEGG" id="gry:D7I44_07265"/>
<keyword evidence="1" id="KW-1133">Transmembrane helix</keyword>
<feature type="transmembrane region" description="Helical" evidence="1">
    <location>
        <begin position="79"/>
        <end position="101"/>
    </location>
</feature>
<feature type="transmembrane region" description="Helical" evidence="1">
    <location>
        <begin position="47"/>
        <end position="73"/>
    </location>
</feature>
<keyword evidence="1" id="KW-0472">Membrane</keyword>
<sequence>MTDAARETAAPLPAVLRHPLSNVKAVREVWTPFMGEDLANRFANGQLYWVLSVNFIVWGFVGGAAVALIGGIVRGISTGPVFGITLGIVVIIVGLMLSVIAGNSQRRIVWMYLPYVRELRSTMRVGRLLALLRQGSPELQELFRLHPEVFPKPR</sequence>
<evidence type="ECO:0000256" key="1">
    <source>
        <dbReference type="SAM" id="Phobius"/>
    </source>
</evidence>
<dbReference type="RefSeq" id="WP_120788880.1">
    <property type="nucleotide sequence ID" value="NZ_CP032624.1"/>
</dbReference>
<evidence type="ECO:0000313" key="2">
    <source>
        <dbReference type="EMBL" id="AYG03348.1"/>
    </source>
</evidence>
<keyword evidence="1" id="KW-0812">Transmembrane</keyword>
<dbReference type="AlphaFoldDB" id="A0A387BL17"/>
<dbReference type="Proteomes" id="UP000275069">
    <property type="component" value="Chromosome"/>
</dbReference>
<accession>A0A387BL17</accession>
<proteinExistence type="predicted"/>
<dbReference type="EMBL" id="CP032624">
    <property type="protein sequence ID" value="AYG03348.1"/>
    <property type="molecule type" value="Genomic_DNA"/>
</dbReference>
<gene>
    <name evidence="2" type="ORF">D7I44_07265</name>
</gene>
<keyword evidence="3" id="KW-1185">Reference proteome</keyword>